<sequence>MCNGLLMLRPMKNPAEAGFGGDRNLPVGAVGKPVSGGCPEAQIAYRGTFLPPSGKAGKGQFRGRSSLAGVQHEFDHSCAIDPDKRYETALHWGRFRKRNLKYVKYQAAHQFTIPAFFVYRG</sequence>
<dbReference type="AlphaFoldDB" id="A0A3M3KAK7"/>
<dbReference type="Proteomes" id="UP000281372">
    <property type="component" value="Unassembled WGS sequence"/>
</dbReference>
<evidence type="ECO:0000313" key="1">
    <source>
        <dbReference type="EMBL" id="RMN20149.1"/>
    </source>
</evidence>
<comment type="caution">
    <text evidence="1">The sequence shown here is derived from an EMBL/GenBank/DDBJ whole genome shotgun (WGS) entry which is preliminary data.</text>
</comment>
<dbReference type="EMBL" id="RBOW01000884">
    <property type="protein sequence ID" value="RMN20149.1"/>
    <property type="molecule type" value="Genomic_DNA"/>
</dbReference>
<organism evidence="1 2">
    <name type="scientific">Pseudomonas cannabina</name>
    <dbReference type="NCBI Taxonomy" id="86840"/>
    <lineage>
        <taxon>Bacteria</taxon>
        <taxon>Pseudomonadati</taxon>
        <taxon>Pseudomonadota</taxon>
        <taxon>Gammaproteobacteria</taxon>
        <taxon>Pseudomonadales</taxon>
        <taxon>Pseudomonadaceae</taxon>
        <taxon>Pseudomonas</taxon>
    </lineage>
</organism>
<protein>
    <submittedName>
        <fullName evidence="1">Uncharacterized protein</fullName>
    </submittedName>
</protein>
<reference evidence="1 2" key="1">
    <citation type="submission" date="2018-08" db="EMBL/GenBank/DDBJ databases">
        <title>Recombination of ecologically and evolutionarily significant loci maintains genetic cohesion in the Pseudomonas syringae species complex.</title>
        <authorList>
            <person name="Dillon M."/>
            <person name="Thakur S."/>
            <person name="Almeida R.N.D."/>
            <person name="Weir B.S."/>
            <person name="Guttman D.S."/>
        </authorList>
    </citation>
    <scope>NUCLEOTIDE SEQUENCE [LARGE SCALE GENOMIC DNA]</scope>
    <source>
        <strain evidence="1 2">ICMP 2821</strain>
    </source>
</reference>
<accession>A0A3M3KAK7</accession>
<gene>
    <name evidence="1" type="ORF">ALQ64_03988</name>
</gene>
<evidence type="ECO:0000313" key="2">
    <source>
        <dbReference type="Proteomes" id="UP000281372"/>
    </source>
</evidence>
<name>A0A3M3KAK7_PSECA</name>
<proteinExistence type="predicted"/>